<reference evidence="3" key="1">
    <citation type="submission" date="2017-02" db="EMBL/GenBank/DDBJ databases">
        <title>Natronthermophilus aegyptiacus gen. nov.,sp. nov., an aerobic, extremely halophilic alkalithermophilic archaeon isolated from the athalassohaline Wadi An Natrun, Egypt.</title>
        <authorList>
            <person name="Zhao B."/>
        </authorList>
    </citation>
    <scope>NUCLEOTIDE SEQUENCE [LARGE SCALE GENOMIC DNA]</scope>
    <source>
        <strain evidence="3">JW/NM-HA 15</strain>
    </source>
</reference>
<dbReference type="PANTHER" id="PTHR23088">
    <property type="entry name" value="NITRILASE-RELATED"/>
    <property type="match status" value="1"/>
</dbReference>
<dbReference type="PANTHER" id="PTHR23088:SF27">
    <property type="entry name" value="DEAMINATED GLUTATHIONE AMIDASE"/>
    <property type="match status" value="1"/>
</dbReference>
<dbReference type="InterPro" id="IPR001110">
    <property type="entry name" value="UPF0012_CS"/>
</dbReference>
<evidence type="ECO:0000259" key="1">
    <source>
        <dbReference type="PROSITE" id="PS50263"/>
    </source>
</evidence>
<keyword evidence="3" id="KW-1185">Reference proteome</keyword>
<proteinExistence type="predicted"/>
<protein>
    <submittedName>
        <fullName evidence="2">Carbon-nitrogen hydrolase</fullName>
    </submittedName>
</protein>
<dbReference type="InterPro" id="IPR036526">
    <property type="entry name" value="C-N_Hydrolase_sf"/>
</dbReference>
<dbReference type="AlphaFoldDB" id="A0A2Z2HZH3"/>
<dbReference type="Gene3D" id="3.60.110.10">
    <property type="entry name" value="Carbon-nitrogen hydrolase"/>
    <property type="match status" value="1"/>
</dbReference>
<name>A0A2Z2HZH3_9EURY</name>
<evidence type="ECO:0000313" key="3">
    <source>
        <dbReference type="Proteomes" id="UP000250088"/>
    </source>
</evidence>
<dbReference type="SUPFAM" id="SSF56317">
    <property type="entry name" value="Carbon-nitrogen hydrolase"/>
    <property type="match status" value="1"/>
</dbReference>
<dbReference type="PROSITE" id="PS01227">
    <property type="entry name" value="UPF0012"/>
    <property type="match status" value="1"/>
</dbReference>
<accession>A0A2Z2HZH3</accession>
<keyword evidence="2" id="KW-0378">Hydrolase</keyword>
<dbReference type="PROSITE" id="PS50263">
    <property type="entry name" value="CN_HYDROLASE"/>
    <property type="match status" value="1"/>
</dbReference>
<gene>
    <name evidence="2" type="ORF">B1756_18495</name>
</gene>
<dbReference type="Proteomes" id="UP000250088">
    <property type="component" value="Chromosome"/>
</dbReference>
<feature type="domain" description="CN hydrolase" evidence="1">
    <location>
        <begin position="9"/>
        <end position="259"/>
    </location>
</feature>
<evidence type="ECO:0000313" key="2">
    <source>
        <dbReference type="EMBL" id="ARS91935.1"/>
    </source>
</evidence>
<organism evidence="2 3">
    <name type="scientific">Natrarchaeobaculum aegyptiacum</name>
    <dbReference type="NCBI Taxonomy" id="745377"/>
    <lineage>
        <taxon>Archaea</taxon>
        <taxon>Methanobacteriati</taxon>
        <taxon>Methanobacteriota</taxon>
        <taxon>Stenosarchaea group</taxon>
        <taxon>Halobacteria</taxon>
        <taxon>Halobacteriales</taxon>
        <taxon>Natrialbaceae</taxon>
        <taxon>Natrarchaeobaculum</taxon>
    </lineage>
</organism>
<dbReference type="KEGG" id="naj:B1756_18495"/>
<dbReference type="EMBL" id="CP019893">
    <property type="protein sequence ID" value="ARS91935.1"/>
    <property type="molecule type" value="Genomic_DNA"/>
</dbReference>
<dbReference type="InterPro" id="IPR003010">
    <property type="entry name" value="C-N_Hydrolase"/>
</dbReference>
<dbReference type="Pfam" id="PF00795">
    <property type="entry name" value="CN_hydrolase"/>
    <property type="match status" value="1"/>
</dbReference>
<dbReference type="GO" id="GO:0016787">
    <property type="term" value="F:hydrolase activity"/>
    <property type="evidence" value="ECO:0007669"/>
    <property type="project" value="UniProtKB-KW"/>
</dbReference>
<dbReference type="OrthoDB" id="41015at2157"/>
<sequence>MADHEPARLTIALAQIEVEPAAVAGNRERALEAIAAAAERGADLVALPELFSVGYFAFEEYERAAEPLEGETLSALQTAATEHDVAVLAGTIVEDLAATETAPTPADEGLANTAVLFDASGERRLVFRKHHLFGYDSSESELLVPGERLETADVGGFTVGVTTCYDLRFPELFRRYVDAGVDLFLVPSAWPYPRVDHWETLSRARAIENQSYVATINGSGQFPDADATLLGRSTVYDPWGVTLASSGDDPSLVTADLEPERVERIRDDFPALTDRRE</sequence>